<evidence type="ECO:0000256" key="1">
    <source>
        <dbReference type="SAM" id="MobiDB-lite"/>
    </source>
</evidence>
<reference evidence="2 3" key="1">
    <citation type="submission" date="2024-02" db="EMBL/GenBank/DDBJ databases">
        <authorList>
            <person name="Vignale AGUSTIN F."/>
            <person name="Sosa J E."/>
            <person name="Modenutti C."/>
        </authorList>
    </citation>
    <scope>NUCLEOTIDE SEQUENCE [LARGE SCALE GENOMIC DNA]</scope>
</reference>
<feature type="compositionally biased region" description="Low complexity" evidence="1">
    <location>
        <begin position="108"/>
        <end position="120"/>
    </location>
</feature>
<feature type="compositionally biased region" description="Polar residues" evidence="1">
    <location>
        <begin position="143"/>
        <end position="155"/>
    </location>
</feature>
<dbReference type="PANTHER" id="PTHR47770">
    <property type="entry name" value="PLANT UBX DOMAIN-CONTAINING PROTEIN 11"/>
    <property type="match status" value="1"/>
</dbReference>
<evidence type="ECO:0000313" key="3">
    <source>
        <dbReference type="Proteomes" id="UP001642360"/>
    </source>
</evidence>
<feature type="region of interest" description="Disordered" evidence="1">
    <location>
        <begin position="187"/>
        <end position="206"/>
    </location>
</feature>
<dbReference type="EMBL" id="CAUOFW020005702">
    <property type="protein sequence ID" value="CAK9171277.1"/>
    <property type="molecule type" value="Genomic_DNA"/>
</dbReference>
<dbReference type="Proteomes" id="UP001642360">
    <property type="component" value="Unassembled WGS sequence"/>
</dbReference>
<dbReference type="PANTHER" id="PTHR47770:SF1">
    <property type="entry name" value="PLANT UBX DOMAIN-CONTAINING PROTEIN 11"/>
    <property type="match status" value="1"/>
</dbReference>
<evidence type="ECO:0000313" key="2">
    <source>
        <dbReference type="EMBL" id="CAK9171277.1"/>
    </source>
</evidence>
<organism evidence="2 3">
    <name type="scientific">Ilex paraguariensis</name>
    <name type="common">yerba mate</name>
    <dbReference type="NCBI Taxonomy" id="185542"/>
    <lineage>
        <taxon>Eukaryota</taxon>
        <taxon>Viridiplantae</taxon>
        <taxon>Streptophyta</taxon>
        <taxon>Embryophyta</taxon>
        <taxon>Tracheophyta</taxon>
        <taxon>Spermatophyta</taxon>
        <taxon>Magnoliopsida</taxon>
        <taxon>eudicotyledons</taxon>
        <taxon>Gunneridae</taxon>
        <taxon>Pentapetalae</taxon>
        <taxon>asterids</taxon>
        <taxon>campanulids</taxon>
        <taxon>Aquifoliales</taxon>
        <taxon>Aquifoliaceae</taxon>
        <taxon>Ilex</taxon>
    </lineage>
</organism>
<feature type="compositionally biased region" description="Polar residues" evidence="1">
    <location>
        <begin position="64"/>
        <end position="83"/>
    </location>
</feature>
<name>A0ABC8TP90_9AQUA</name>
<proteinExistence type="predicted"/>
<gene>
    <name evidence="2" type="ORF">ILEXP_LOCUS40831</name>
</gene>
<feature type="compositionally biased region" description="Low complexity" evidence="1">
    <location>
        <begin position="156"/>
        <end position="167"/>
    </location>
</feature>
<dbReference type="AlphaFoldDB" id="A0ABC8TP90"/>
<accession>A0ABC8TP90</accession>
<feature type="compositionally biased region" description="Polar residues" evidence="1">
    <location>
        <begin position="192"/>
        <end position="206"/>
    </location>
</feature>
<protein>
    <submittedName>
        <fullName evidence="2">Uncharacterized protein</fullName>
    </submittedName>
</protein>
<keyword evidence="3" id="KW-1185">Reference proteome</keyword>
<comment type="caution">
    <text evidence="2">The sequence shown here is derived from an EMBL/GenBank/DDBJ whole genome shotgun (WGS) entry which is preliminary data.</text>
</comment>
<feature type="region of interest" description="Disordered" evidence="1">
    <location>
        <begin position="63"/>
        <end position="83"/>
    </location>
</feature>
<feature type="region of interest" description="Disordered" evidence="1">
    <location>
        <begin position="108"/>
        <end position="182"/>
    </location>
</feature>
<sequence>MGIEECSRDVIVQYFSSEDGGRTTRRRGEGRFHSLDLSKTLSELGLTYRQALIVIPHHRAVVHNKSSSSQTNSTHDISSSSGSNEGYIGFAKRMLSYLNPFSYIRSGASSSNSAQETESSMWQYRPNPTLQNNLRDAGGPYTVHSSNQSTPPTGANNSNNRKPSSSSGFGSNIHTLKHDDDDNRFADRNAFWNGNSTQYGGDNNGK</sequence>